<dbReference type="PROSITE" id="PS51194">
    <property type="entry name" value="HELICASE_CTER"/>
    <property type="match status" value="1"/>
</dbReference>
<keyword evidence="3" id="KW-0547">Nucleotide-binding</keyword>
<accession>A0A1W2ERJ1</accession>
<dbReference type="eggNOG" id="COG1061">
    <property type="taxonomic scope" value="Bacteria"/>
</dbReference>
<dbReference type="CDD" id="cd18785">
    <property type="entry name" value="SF2_C"/>
    <property type="match status" value="1"/>
</dbReference>
<dbReference type="STRING" id="40571.SAMN05660733_04402"/>
<feature type="region of interest" description="Disordered" evidence="1">
    <location>
        <begin position="57"/>
        <end position="92"/>
    </location>
</feature>
<dbReference type="InterPro" id="IPR001650">
    <property type="entry name" value="Helicase_C-like"/>
</dbReference>
<name>A0A1W2ERJ1_9PSEU</name>
<reference evidence="4" key="1">
    <citation type="submission" date="2017-04" db="EMBL/GenBank/DDBJ databases">
        <authorList>
            <person name="Varghese N."/>
            <person name="Submissions S."/>
        </authorList>
    </citation>
    <scope>NUCLEOTIDE SEQUENCE [LARGE SCALE GENOMIC DNA]</scope>
    <source>
        <strain evidence="4">DSM 44073</strain>
    </source>
</reference>
<dbReference type="Proteomes" id="UP000192840">
    <property type="component" value="Unassembled WGS sequence"/>
</dbReference>
<evidence type="ECO:0000256" key="1">
    <source>
        <dbReference type="SAM" id="MobiDB-lite"/>
    </source>
</evidence>
<proteinExistence type="predicted"/>
<dbReference type="PANTHER" id="PTHR47957:SF3">
    <property type="entry name" value="ATP-DEPENDENT HELICASE HRQ1"/>
    <property type="match status" value="1"/>
</dbReference>
<evidence type="ECO:0000259" key="2">
    <source>
        <dbReference type="PROSITE" id="PS51194"/>
    </source>
</evidence>
<sequence length="1053" mass="116330">MEPDATRFPDRDRMLGYLHDQLVGPVDGDSEVLYEKAPQHRYLTAILYPTSLDVAAADAGSPVEDDEEIDDRAGALPEDNDEDPITLAGQNRPSSAGISFMTTSRSTLLVDVHAARYLNVAEDEWQRHSLDLNGTDAVRCVPPESGGTHRSVPLWDDAATLEVTWRQHPGGLIVTVVLVNRRKQEKGRPVQPEDCLFQVGLRCSVTDGGITRYPTQVHTHSDEEAEELELLYRDVPVYAVGHGAAACWDITTERPDWVSTSFLPVHVVPDVAFDVPDVADAVRLNRLAEIESTTEETVGFLTRFVGRYTDWIASTWEAVSENLPPRLLPAVQRLQDRAENARDRMLAGVEFLRDDPDARRAFGLANRAMAMQMAHSLEDLGGSPHPLSQAPDPTVDYESLDPTWRPFQLGFLLLAVKGVVQEGEDRDLVDLIWFPTGGGKTEAYLGLAAFTILHRRLTRRDEGAGTTVITRYTLRLLTTQQFQRAATMIAACEVLRDQANGALGSRPVSIGIWVGANNSPNTYSDARKLLARAREGVVEDQGFQIEACPWCGTRIVPNGPEDEQLWGISVTNSSFRVRCLNEKCRFRTGLPMSSVDEDLYENPPTMLVGTVDKFARAVWNKDTGAFFGAGHDPGPSLIIQDEFHLISGPLGTIVGLYEAAFDVLMQHLGHRPKIVAATATIRRADEQAQGVFGREVALFPPAGVNAADSYFVRTDDMRPGRAYAGIMPQGHTPLTALIHVAAAQLQAPLEIELSAQVADAYSTLVVYHNSLRELGKTINLASDDIPSRLKVIARAEDEIRHIDDDNVVELTSNVASIQIPKRLERLKRPHDDVEGVAFLASTNMISVGVDVGRLGLMTVVGQPKTTAEYIQATSRVGRKADRPGLVVTVYSPSKPRDRSHYESFVPYHASLYRSVEPSSVTPFSVPARERALHADLVILVRHALGLTENQDAALFDPDDKRLTALLELFLARVEQADATELARVQVHLDDLIETWSKRAIDSQALGGLRYSNFGHERPRLLKRFTERGDGWATLDSMRSVDVEIEVQVRGTRR</sequence>
<keyword evidence="3" id="KW-0378">Hydrolase</keyword>
<keyword evidence="3" id="KW-0067">ATP-binding</keyword>
<evidence type="ECO:0000313" key="3">
    <source>
        <dbReference type="EMBL" id="SMD12301.1"/>
    </source>
</evidence>
<keyword evidence="3" id="KW-0347">Helicase</keyword>
<dbReference type="EMBL" id="FWYC01000010">
    <property type="protein sequence ID" value="SMD12301.1"/>
    <property type="molecule type" value="Genomic_DNA"/>
</dbReference>
<dbReference type="Gene3D" id="3.40.50.300">
    <property type="entry name" value="P-loop containing nucleotide triphosphate hydrolases"/>
    <property type="match status" value="2"/>
</dbReference>
<protein>
    <submittedName>
        <fullName evidence="3">Helicase conserved C-terminal domain-containing protein</fullName>
    </submittedName>
</protein>
<dbReference type="OrthoDB" id="713315at2"/>
<dbReference type="InterPro" id="IPR027417">
    <property type="entry name" value="P-loop_NTPase"/>
</dbReference>
<evidence type="ECO:0000313" key="4">
    <source>
        <dbReference type="Proteomes" id="UP000192840"/>
    </source>
</evidence>
<dbReference type="GO" id="GO:0043138">
    <property type="term" value="F:3'-5' DNA helicase activity"/>
    <property type="evidence" value="ECO:0007669"/>
    <property type="project" value="TreeGrafter"/>
</dbReference>
<keyword evidence="4" id="KW-1185">Reference proteome</keyword>
<dbReference type="RefSeq" id="WP_030476927.1">
    <property type="nucleotide sequence ID" value="NZ_FWYC01000010.1"/>
</dbReference>
<dbReference type="GO" id="GO:0036297">
    <property type="term" value="P:interstrand cross-link repair"/>
    <property type="evidence" value="ECO:0007669"/>
    <property type="project" value="TreeGrafter"/>
</dbReference>
<organism evidence="3 4">
    <name type="scientific">Lentzea albidocapillata</name>
    <dbReference type="NCBI Taxonomy" id="40571"/>
    <lineage>
        <taxon>Bacteria</taxon>
        <taxon>Bacillati</taxon>
        <taxon>Actinomycetota</taxon>
        <taxon>Actinomycetes</taxon>
        <taxon>Pseudonocardiales</taxon>
        <taxon>Pseudonocardiaceae</taxon>
        <taxon>Lentzea</taxon>
    </lineage>
</organism>
<feature type="domain" description="Helicase C-terminal" evidence="2">
    <location>
        <begin position="756"/>
        <end position="933"/>
    </location>
</feature>
<dbReference type="AlphaFoldDB" id="A0A1W2ERJ1"/>
<dbReference type="SUPFAM" id="SSF52540">
    <property type="entry name" value="P-loop containing nucleoside triphosphate hydrolases"/>
    <property type="match status" value="1"/>
</dbReference>
<gene>
    <name evidence="3" type="ORF">SAMN05660733_04402</name>
</gene>
<dbReference type="PANTHER" id="PTHR47957">
    <property type="entry name" value="ATP-DEPENDENT HELICASE HRQ1"/>
    <property type="match status" value="1"/>
</dbReference>
<dbReference type="GO" id="GO:0006289">
    <property type="term" value="P:nucleotide-excision repair"/>
    <property type="evidence" value="ECO:0007669"/>
    <property type="project" value="TreeGrafter"/>
</dbReference>